<dbReference type="InterPro" id="IPR028082">
    <property type="entry name" value="Peripla_BP_I"/>
</dbReference>
<dbReference type="Gene3D" id="3.40.50.2300">
    <property type="match status" value="2"/>
</dbReference>
<evidence type="ECO:0000256" key="1">
    <source>
        <dbReference type="ARBA" id="ARBA00010062"/>
    </source>
</evidence>
<evidence type="ECO:0000313" key="6">
    <source>
        <dbReference type="Proteomes" id="UP000004926"/>
    </source>
</evidence>
<reference evidence="5 6" key="1">
    <citation type="journal article" date="2012" name="Stand. Genomic Sci.">
        <title>Genome sequence of the ocean sediment bacterium Saccharomonospora marina type strain (XMU15(T)).</title>
        <authorList>
            <person name="Klenk H.P."/>
            <person name="Lu M."/>
            <person name="Lucas S."/>
            <person name="Lapidus A."/>
            <person name="Copeland A."/>
            <person name="Pitluck S."/>
            <person name="Goodwin L.A."/>
            <person name="Han C."/>
            <person name="Tapia R."/>
            <person name="Brambilla E.M."/>
            <person name="Potter G."/>
            <person name="Land M."/>
            <person name="Ivanova N."/>
            <person name="Rohde M."/>
            <person name="Goker M."/>
            <person name="Detter J.C."/>
            <person name="Li W.J."/>
            <person name="Kyrpides N.C."/>
            <person name="Woyke T."/>
        </authorList>
    </citation>
    <scope>NUCLEOTIDE SEQUENCE [LARGE SCALE GENOMIC DNA]</scope>
    <source>
        <strain evidence="5 6">XMU15</strain>
    </source>
</reference>
<dbReference type="InterPro" id="IPR028081">
    <property type="entry name" value="Leu-bd"/>
</dbReference>
<gene>
    <name evidence="5" type="ORF">SacmaDRAFT_2057</name>
</gene>
<dbReference type="InterPro" id="IPR051010">
    <property type="entry name" value="BCAA_transport"/>
</dbReference>
<dbReference type="eggNOG" id="COG0683">
    <property type="taxonomic scope" value="Bacteria"/>
</dbReference>
<dbReference type="PROSITE" id="PS51257">
    <property type="entry name" value="PROKAR_LIPOPROTEIN"/>
    <property type="match status" value="1"/>
</dbReference>
<evidence type="ECO:0000259" key="4">
    <source>
        <dbReference type="Pfam" id="PF13458"/>
    </source>
</evidence>
<dbReference type="STRING" id="882083.SacmaDRAFT_2057"/>
<keyword evidence="2 3" id="KW-0732">Signal</keyword>
<feature type="chain" id="PRO_5039218947" evidence="3">
    <location>
        <begin position="24"/>
        <end position="400"/>
    </location>
</feature>
<keyword evidence="6" id="KW-1185">Reference proteome</keyword>
<dbReference type="AlphaFoldDB" id="H5X9E8"/>
<feature type="signal peptide" evidence="3">
    <location>
        <begin position="1"/>
        <end position="23"/>
    </location>
</feature>
<dbReference type="OrthoDB" id="7337537at2"/>
<evidence type="ECO:0000313" key="5">
    <source>
        <dbReference type="EMBL" id="EHR50313.1"/>
    </source>
</evidence>
<feature type="domain" description="Leucine-binding protein" evidence="4">
    <location>
        <begin position="43"/>
        <end position="354"/>
    </location>
</feature>
<evidence type="ECO:0000256" key="2">
    <source>
        <dbReference type="ARBA" id="ARBA00022729"/>
    </source>
</evidence>
<sequence>MRVRLVAVVAAVLLLAGCGGGGASGTDGDGVYRVLVSAGLSAQGVLAANAETAVLAARAGVADINKAGGIGGSKVEIEVVDDAGDPSVAITKLREATTGQHKPDLYLSSGPSNVSSAVLPILNREQILSFNIGPTENSADPEQFPLNFDLSPSPKDYVEGFLPHIQQQGYGSIGVIHGNTSYGEAFGPMARQVLSDAGIEVTGIEKYDVEGLDMTAQLSRLRDKNPDALVMDGYGPPVGYLLRSLDRLGWDVPVLGNTSVSATKLVSTEPPSGMLGTELVTNLRMQVFSSTVYSEQADKVNKMVETMTGLGEIPTTLILAYHYDALPLVAAAAEHVGSTDDATALAEALEKKEVLGKAKTVVLDSYHFTAQEHAPNVGDDVFAFVAPSKIVNGQFRGADE</sequence>
<comment type="similarity">
    <text evidence="1">Belongs to the leucine-binding protein family.</text>
</comment>
<dbReference type="Pfam" id="PF13458">
    <property type="entry name" value="Peripla_BP_6"/>
    <property type="match status" value="1"/>
</dbReference>
<dbReference type="Proteomes" id="UP000004926">
    <property type="component" value="Chromosome"/>
</dbReference>
<evidence type="ECO:0000256" key="3">
    <source>
        <dbReference type="SAM" id="SignalP"/>
    </source>
</evidence>
<dbReference type="PANTHER" id="PTHR30483:SF38">
    <property type="entry name" value="BLR7848 PROTEIN"/>
    <property type="match status" value="1"/>
</dbReference>
<dbReference type="SUPFAM" id="SSF53822">
    <property type="entry name" value="Periplasmic binding protein-like I"/>
    <property type="match status" value="1"/>
</dbReference>
<name>H5X9E8_9PSEU</name>
<dbReference type="RefSeq" id="WP_009153698.1">
    <property type="nucleotide sequence ID" value="NZ_CM001439.1"/>
</dbReference>
<protein>
    <submittedName>
        <fullName evidence="5">ABC-type branched-chain amino acid transport system, periplasmic component</fullName>
    </submittedName>
</protein>
<dbReference type="HOGENOM" id="CLU_697974_0_0_11"/>
<accession>H5X9E8</accession>
<proteinExistence type="inferred from homology"/>
<organism evidence="5 6">
    <name type="scientific">Saccharomonospora marina XMU15</name>
    <dbReference type="NCBI Taxonomy" id="882083"/>
    <lineage>
        <taxon>Bacteria</taxon>
        <taxon>Bacillati</taxon>
        <taxon>Actinomycetota</taxon>
        <taxon>Actinomycetes</taxon>
        <taxon>Pseudonocardiales</taxon>
        <taxon>Pseudonocardiaceae</taxon>
        <taxon>Saccharomonospora</taxon>
    </lineage>
</organism>
<dbReference type="EMBL" id="CM001439">
    <property type="protein sequence ID" value="EHR50313.1"/>
    <property type="molecule type" value="Genomic_DNA"/>
</dbReference>
<dbReference type="PANTHER" id="PTHR30483">
    <property type="entry name" value="LEUCINE-SPECIFIC-BINDING PROTEIN"/>
    <property type="match status" value="1"/>
</dbReference>